<comment type="caution">
    <text evidence="2">The sequence shown here is derived from an EMBL/GenBank/DDBJ whole genome shotgun (WGS) entry which is preliminary data.</text>
</comment>
<name>A0ABX2D7I9_9CYAN</name>
<sequence>MKRLNIWFYAGVLSLIWCRAASATTYVNSNGQTTLNLSEKGNNRSSFYLTKVGNREFLGNIKVTRSEGAAGSYYYNGTFKDSASGPGKKIVCSGDITIVTRQVGSSSQLGAEVTWKVKAGENCPSVGKTVKVNLVEALPRANASGDYTSSNANTWLTETAGSGTWPLWRITSQDGKLNCRQTPNGAIKQVYSANKDKIFGELRGTNAIKIEKGQPWLLTTNGCYVRANSQYIQPISLPQ</sequence>
<reference evidence="2 3" key="1">
    <citation type="journal article" date="2020" name="Sci. Rep.">
        <title>A novel cyanobacterial geosmin producer, revising GeoA distribution and dispersion patterns in Bacteria.</title>
        <authorList>
            <person name="Churro C."/>
            <person name="Semedo-Aguiar A.P."/>
            <person name="Silva A.D."/>
            <person name="Pereira-Leal J.B."/>
            <person name="Leite R.B."/>
        </authorList>
    </citation>
    <scope>NUCLEOTIDE SEQUENCE [LARGE SCALE GENOMIC DNA]</scope>
    <source>
        <strain evidence="2 3">IPMA8</strain>
    </source>
</reference>
<protein>
    <submittedName>
        <fullName evidence="2">Uncharacterized protein</fullName>
    </submittedName>
</protein>
<evidence type="ECO:0000313" key="3">
    <source>
        <dbReference type="Proteomes" id="UP000702425"/>
    </source>
</evidence>
<dbReference type="EMBL" id="SRRZ01000137">
    <property type="protein sequence ID" value="NQE37580.1"/>
    <property type="molecule type" value="Genomic_DNA"/>
</dbReference>
<feature type="signal peptide" evidence="1">
    <location>
        <begin position="1"/>
        <end position="23"/>
    </location>
</feature>
<accession>A0ABX2D7I9</accession>
<evidence type="ECO:0000313" key="2">
    <source>
        <dbReference type="EMBL" id="NQE37580.1"/>
    </source>
</evidence>
<keyword evidence="3" id="KW-1185">Reference proteome</keyword>
<proteinExistence type="predicted"/>
<keyword evidence="1" id="KW-0732">Signal</keyword>
<dbReference type="RefSeq" id="WP_172191711.1">
    <property type="nucleotide sequence ID" value="NZ_CAWPPK010000043.1"/>
</dbReference>
<evidence type="ECO:0000256" key="1">
    <source>
        <dbReference type="SAM" id="SignalP"/>
    </source>
</evidence>
<organism evidence="2 3">
    <name type="scientific">Microcoleus asticus IPMA8</name>
    <dbReference type="NCBI Taxonomy" id="2563858"/>
    <lineage>
        <taxon>Bacteria</taxon>
        <taxon>Bacillati</taxon>
        <taxon>Cyanobacteriota</taxon>
        <taxon>Cyanophyceae</taxon>
        <taxon>Oscillatoriophycideae</taxon>
        <taxon>Oscillatoriales</taxon>
        <taxon>Microcoleaceae</taxon>
        <taxon>Microcoleus</taxon>
        <taxon>Microcoleus asticus</taxon>
    </lineage>
</organism>
<gene>
    <name evidence="2" type="ORF">E5S67_05354</name>
</gene>
<feature type="chain" id="PRO_5046718365" evidence="1">
    <location>
        <begin position="24"/>
        <end position="239"/>
    </location>
</feature>
<dbReference type="Proteomes" id="UP000702425">
    <property type="component" value="Unassembled WGS sequence"/>
</dbReference>